<dbReference type="OrthoDB" id="123417at2759"/>
<evidence type="ECO:0000313" key="2">
    <source>
        <dbReference type="EMBL" id="OWZ21179.1"/>
    </source>
</evidence>
<dbReference type="InterPro" id="IPR048324">
    <property type="entry name" value="ZSWIM1-3_RNaseH-like"/>
</dbReference>
<keyword evidence="3" id="KW-1185">Reference proteome</keyword>
<sequence length="209" mass="23768">MRKAGSSAKDILQHLREATGNLMPWKSMDLLDVHNILTAQQRNRRRGRTDAEQTAESLREFCEGDGNSAAVSVDDSSGLVHAVCFQTAGEKRLFKAFPEVLCVDTTHGNNPNYYKLFSFQVNDVFGKDQYVQQSIIESERKENLTFCLEKVGSRCERKTEAKKEIVAALQLMMKVESSSAYSAYHRDMLCSLGNNKNDPFYAYFELNWE</sequence>
<dbReference type="InterPro" id="IPR052579">
    <property type="entry name" value="Zinc_finger_SWIM"/>
</dbReference>
<organism evidence="2 3">
    <name type="scientific">Phytophthora megakarya</name>
    <dbReference type="NCBI Taxonomy" id="4795"/>
    <lineage>
        <taxon>Eukaryota</taxon>
        <taxon>Sar</taxon>
        <taxon>Stramenopiles</taxon>
        <taxon>Oomycota</taxon>
        <taxon>Peronosporomycetes</taxon>
        <taxon>Peronosporales</taxon>
        <taxon>Peronosporaceae</taxon>
        <taxon>Phytophthora</taxon>
    </lineage>
</organism>
<protein>
    <recommendedName>
        <fullName evidence="1">ZSWIM1/3 RNaseH-like domain-containing protein</fullName>
    </recommendedName>
</protein>
<name>A0A225WVS9_9STRA</name>
<evidence type="ECO:0000259" key="1">
    <source>
        <dbReference type="Pfam" id="PF21056"/>
    </source>
</evidence>
<dbReference type="AlphaFoldDB" id="A0A225WVS9"/>
<dbReference type="PANTHER" id="PTHR31569:SF4">
    <property type="entry name" value="SWIM-TYPE DOMAIN-CONTAINING PROTEIN"/>
    <property type="match status" value="1"/>
</dbReference>
<dbReference type="Pfam" id="PF21056">
    <property type="entry name" value="ZSWIM1-3_RNaseH-like"/>
    <property type="match status" value="1"/>
</dbReference>
<reference evidence="3" key="1">
    <citation type="submission" date="2017-03" db="EMBL/GenBank/DDBJ databases">
        <title>Phytopthora megakarya and P. palmivora, two closely related causual agents of cacao black pod achieved similar genome size and gene model numbers by different mechanisms.</title>
        <authorList>
            <person name="Ali S."/>
            <person name="Shao J."/>
            <person name="Larry D.J."/>
            <person name="Kronmiller B."/>
            <person name="Shen D."/>
            <person name="Strem M.D."/>
            <person name="Melnick R.L."/>
            <person name="Guiltinan M.J."/>
            <person name="Tyler B.M."/>
            <person name="Meinhardt L.W."/>
            <person name="Bailey B.A."/>
        </authorList>
    </citation>
    <scope>NUCLEOTIDE SEQUENCE [LARGE SCALE GENOMIC DNA]</scope>
    <source>
        <strain evidence="3">zdho120</strain>
    </source>
</reference>
<evidence type="ECO:0000313" key="3">
    <source>
        <dbReference type="Proteomes" id="UP000198211"/>
    </source>
</evidence>
<comment type="caution">
    <text evidence="2">The sequence shown here is derived from an EMBL/GenBank/DDBJ whole genome shotgun (WGS) entry which is preliminary data.</text>
</comment>
<accession>A0A225WVS9</accession>
<feature type="domain" description="ZSWIM1/3 RNaseH-like" evidence="1">
    <location>
        <begin position="59"/>
        <end position="150"/>
    </location>
</feature>
<dbReference type="Proteomes" id="UP000198211">
    <property type="component" value="Unassembled WGS sequence"/>
</dbReference>
<gene>
    <name evidence="2" type="ORF">PHMEG_0004296</name>
</gene>
<dbReference type="PANTHER" id="PTHR31569">
    <property type="entry name" value="SWIM-TYPE DOMAIN-CONTAINING PROTEIN"/>
    <property type="match status" value="1"/>
</dbReference>
<proteinExistence type="predicted"/>
<dbReference type="EMBL" id="NBNE01000249">
    <property type="protein sequence ID" value="OWZ21179.1"/>
    <property type="molecule type" value="Genomic_DNA"/>
</dbReference>